<reference evidence="1 2" key="1">
    <citation type="journal article" date="2020" name="Genomics">
        <title>Complete, high-quality genomes from long-read metagenomic sequencing of two wolf lichen thalli reveals enigmatic genome architecture.</title>
        <authorList>
            <person name="McKenzie S.K."/>
            <person name="Walston R.F."/>
            <person name="Allen J.L."/>
        </authorList>
    </citation>
    <scope>NUCLEOTIDE SEQUENCE [LARGE SCALE GENOMIC DNA]</scope>
    <source>
        <strain evidence="1">WasteWater1</strain>
    </source>
</reference>
<name>A0A8H6CBV5_9LECA</name>
<evidence type="ECO:0000313" key="2">
    <source>
        <dbReference type="Proteomes" id="UP000593566"/>
    </source>
</evidence>
<dbReference type="EMBL" id="JACCJB010000016">
    <property type="protein sequence ID" value="KAF6220478.1"/>
    <property type="molecule type" value="Genomic_DNA"/>
</dbReference>
<proteinExistence type="predicted"/>
<dbReference type="SUPFAM" id="SSF48452">
    <property type="entry name" value="TPR-like"/>
    <property type="match status" value="1"/>
</dbReference>
<sequence length="457" mass="52347">METPPFLRLAAETRDQIYAYLLSTKYTKHYPREEDPEWEYNYDLTKDFDCTPRPTHVYRFHPGILGANRQINREASCVLYDQNMFVEVTSDLTDWNVDFDWLGVPIVAEGAIASGFVYSVLHIKVELEHLIHYQDKHPFQRIFAGADLPAFCTALLLGGESSKAIYESTLSVNLHCNTTAETSPNRASFTIPQVKSLLEPLRILHSFQSTNITGSLDEQYKTELCLDICKKAPSLQERSFKVRDKIREGDDAFNARNTKPKDRFSQAIRLYEAAMTDLKNSCSRFDQPVRVLAANPISFSTAGSDFHHVYTNIVFSLRIKLAAAHAQLEQYEQCRKWSGRAVRTIDQDGGAPDIDHEADRRYLRAYELHARANNKLGRWGEAVSSMQKAVDIAPHLEEGLKLFEDDERKHKERQLMTVREVLALAGKGLDRDGRKKRYGQPFVMRYPADFDRVKKSS</sequence>
<dbReference type="Proteomes" id="UP000593566">
    <property type="component" value="Unassembled WGS sequence"/>
</dbReference>
<accession>A0A8H6CBV5</accession>
<gene>
    <name evidence="1" type="ORF">HO133_002910</name>
</gene>
<dbReference type="RefSeq" id="XP_037149913.1">
    <property type="nucleotide sequence ID" value="XM_037293835.1"/>
</dbReference>
<dbReference type="GeneID" id="59331322"/>
<keyword evidence="2" id="KW-1185">Reference proteome</keyword>
<dbReference type="Gene3D" id="1.25.40.10">
    <property type="entry name" value="Tetratricopeptide repeat domain"/>
    <property type="match status" value="1"/>
</dbReference>
<protein>
    <submittedName>
        <fullName evidence="1">Uncharacterized protein</fullName>
    </submittedName>
</protein>
<dbReference type="AlphaFoldDB" id="A0A8H6CBV5"/>
<dbReference type="InterPro" id="IPR011990">
    <property type="entry name" value="TPR-like_helical_dom_sf"/>
</dbReference>
<evidence type="ECO:0000313" key="1">
    <source>
        <dbReference type="EMBL" id="KAF6220478.1"/>
    </source>
</evidence>
<comment type="caution">
    <text evidence="1">The sequence shown here is derived from an EMBL/GenBank/DDBJ whole genome shotgun (WGS) entry which is preliminary data.</text>
</comment>
<organism evidence="1 2">
    <name type="scientific">Letharia lupina</name>
    <dbReference type="NCBI Taxonomy" id="560253"/>
    <lineage>
        <taxon>Eukaryota</taxon>
        <taxon>Fungi</taxon>
        <taxon>Dikarya</taxon>
        <taxon>Ascomycota</taxon>
        <taxon>Pezizomycotina</taxon>
        <taxon>Lecanoromycetes</taxon>
        <taxon>OSLEUM clade</taxon>
        <taxon>Lecanoromycetidae</taxon>
        <taxon>Lecanorales</taxon>
        <taxon>Lecanorineae</taxon>
        <taxon>Parmeliaceae</taxon>
        <taxon>Letharia</taxon>
    </lineage>
</organism>